<protein>
    <submittedName>
        <fullName evidence="2">RING-CH-type domain-containing protein</fullName>
    </submittedName>
</protein>
<accession>A0AC35G4T8</accession>
<organism evidence="1 2">
    <name type="scientific">Panagrolaimus sp. PS1159</name>
    <dbReference type="NCBI Taxonomy" id="55785"/>
    <lineage>
        <taxon>Eukaryota</taxon>
        <taxon>Metazoa</taxon>
        <taxon>Ecdysozoa</taxon>
        <taxon>Nematoda</taxon>
        <taxon>Chromadorea</taxon>
        <taxon>Rhabditida</taxon>
        <taxon>Tylenchina</taxon>
        <taxon>Panagrolaimomorpha</taxon>
        <taxon>Panagrolaimoidea</taxon>
        <taxon>Panagrolaimidae</taxon>
        <taxon>Panagrolaimus</taxon>
    </lineage>
</organism>
<evidence type="ECO:0000313" key="1">
    <source>
        <dbReference type="Proteomes" id="UP000887580"/>
    </source>
</evidence>
<sequence>MEDEIAAIPEPIRGNDAEPGPSEAGAENIQSSEIQDKRENEILVNADDGLNDDQWNEGDICRVCRLGGEESPLFHPCLCTGSIKYVHQHCLLEWLKYSKKIVCELCNHKFVFRPVYREDMPKDLPLTELAHGLFSMTYRYIRLFLTYILAAICWCCIVPLIACRVHRMVFEGSILNTITNLYLLDITTIVALFSPQAIIMDILRGTTIVAIFLCTFILLVFLREQIINGGPPELFNLEPQVEPVVDLAQQAIVAPAAPLVQPQPPRNPRNQALFEFLNNVDANNEIPNPNGQNPVAQALQQELAAAGVAQDPPIEPLPAPAAPNAEVEEGENWGRDVERIVEDLTWQRLLGLDGSLVFIEHVIWMISLNVIFIIVCMFFPCKLGEFCLYFLGMQTKGVYFEPAINFFVGYIAILFSVVIAHQLMKLFRVKDAYWLLGFFFLMMKVSLLIVLEVFVFPSFCGWWLDICSLPLTGSTLKLRLKTLTLYPISCVFVHWLVGMIDVFYSASFVLVLRELLRPGVLWFVRDLNDPEFQPIQEMIEQGFVRHFRRLVASTTLFFSIIFVMIYLPLKLIQLLLPSILPYSFNLASEMPLGEFSFELILLQIILPTVLEQSVAAQFLKGFVILWSKYVGGMLGLDEYLLPRNVLLGLPPDVVVPNVIPIEANPENDNNNGDDTDSNEEGDEENDVDVPDAAAAVAPPVVAPLAPFLQNTPQGTGDNFVKPSYFGIRILTLLFCLSVTGVLISFTMFVLPVTMGRNIVYFILNSKNPNDLYTVALGLYIVWLCIKAWIVARMWIQQGLAAITSAAIFLSRVIAAAIPLVLIIPYLIGIYFQLLVVGPLRVASHQTPLYFPFKDWAMGLVHFKLFCASVFVGPEWWLKTVFERLYEDGIRNYNVGVLYMQVVIPVIMFISFLICFPYVMGSLFSFILGLNYENQLTVIRYMYPGTVSVFLIALFIAWQWSKMKKLANKIRNDKYLIGTQLVNFYREGQMKLKQN</sequence>
<proteinExistence type="predicted"/>
<name>A0AC35G4T8_9BILA</name>
<evidence type="ECO:0000313" key="2">
    <source>
        <dbReference type="WBParaSite" id="PS1159_v2.g23753.t1"/>
    </source>
</evidence>
<dbReference type="WBParaSite" id="PS1159_v2.g23753.t1">
    <property type="protein sequence ID" value="PS1159_v2.g23753.t1"/>
    <property type="gene ID" value="PS1159_v2.g23753"/>
</dbReference>
<dbReference type="Proteomes" id="UP000887580">
    <property type="component" value="Unplaced"/>
</dbReference>
<reference evidence="2" key="1">
    <citation type="submission" date="2022-11" db="UniProtKB">
        <authorList>
            <consortium name="WormBaseParasite"/>
        </authorList>
    </citation>
    <scope>IDENTIFICATION</scope>
</reference>